<dbReference type="Proteomes" id="UP000683417">
    <property type="component" value="Unassembled WGS sequence"/>
</dbReference>
<protein>
    <submittedName>
        <fullName evidence="1">BgTH12-00949</fullName>
    </submittedName>
</protein>
<name>A0A9W4D712_BLUGR</name>
<proteinExistence type="predicted"/>
<gene>
    <name evidence="1" type="ORF">BGTH12_LOCUS6816</name>
</gene>
<evidence type="ECO:0000313" key="1">
    <source>
        <dbReference type="EMBL" id="CAD6505458.1"/>
    </source>
</evidence>
<accession>A0A9W4D712</accession>
<dbReference type="EMBL" id="CAJHIT010000009">
    <property type="protein sequence ID" value="CAD6505458.1"/>
    <property type="molecule type" value="Genomic_DNA"/>
</dbReference>
<comment type="caution">
    <text evidence="1">The sequence shown here is derived from an EMBL/GenBank/DDBJ whole genome shotgun (WGS) entry which is preliminary data.</text>
</comment>
<sequence length="197" mass="22223">MACIVAFLLIASSKYQTSNHLIFVTSEISDDSYRVFAHQGNEFPQADDILMTASPIEGTGTSTAVYCSVALGDQQIIARLKRTKLLHTDLAYKYINPQPDKPVTCWDNIVATMNKHDRLRMDYSELEQTACTPQTISYLSYTGFISVIGDYERFFAKKGSGEHRPIIIANTFSLDQLIEKGHIFRRTDWDKKSIALA</sequence>
<dbReference type="AlphaFoldDB" id="A0A9W4D712"/>
<organism evidence="1 2">
    <name type="scientific">Blumeria graminis f. sp. triticale</name>
    <dbReference type="NCBI Taxonomy" id="1689686"/>
    <lineage>
        <taxon>Eukaryota</taxon>
        <taxon>Fungi</taxon>
        <taxon>Dikarya</taxon>
        <taxon>Ascomycota</taxon>
        <taxon>Pezizomycotina</taxon>
        <taxon>Leotiomycetes</taxon>
        <taxon>Erysiphales</taxon>
        <taxon>Erysiphaceae</taxon>
        <taxon>Blumeria</taxon>
    </lineage>
</organism>
<evidence type="ECO:0000313" key="2">
    <source>
        <dbReference type="Proteomes" id="UP000683417"/>
    </source>
</evidence>
<reference evidence="1" key="1">
    <citation type="submission" date="2020-10" db="EMBL/GenBank/DDBJ databases">
        <authorList>
            <person name="Muller C M."/>
        </authorList>
    </citation>
    <scope>NUCLEOTIDE SEQUENCE</scope>
    <source>
        <strain evidence="1">THUN-12</strain>
    </source>
</reference>